<sequence length="296" mass="31460">MLDAMMEELTSIKTSHDGTQKACISDDQTDTAVTQTSATVTWQKALAEDGTALAALSGCMEDKTPPKGGKPKAVVPATLDEAARAVVGSSRGTLMAGTGTQTKAHGCRLLTAAASNNAGLFDTRSADADNSWGSKGVGMRFGGLWQVKVHTSGHVAVATLNDEANTDADPLTKAPLKALRAEYTKLVNTLPQRSCRTGLGAQAAEAVLAQLVTKNITDEETQQSLTATDWADQLANATKCEQPQQSTKHTTPKNTPAAHGRSSKKQERQTEPQPQTDTRNCKKHGKKRRRSPGNRR</sequence>
<dbReference type="AlphaFoldDB" id="F9WVK4"/>
<name>F9WVK4_TRYVY</name>
<reference evidence="2 3" key="1">
    <citation type="journal article" date="2012" name="Proc. Natl. Acad. Sci. U.S.A.">
        <title>Antigenic diversity is generated by distinct evolutionary mechanisms in African trypanosome species.</title>
        <authorList>
            <person name="Jackson A.P."/>
            <person name="Berry A."/>
            <person name="Aslett M."/>
            <person name="Allison H.C."/>
            <person name="Burton P."/>
            <person name="Vavrova-Anderson J."/>
            <person name="Brown R."/>
            <person name="Browne H."/>
            <person name="Corton N."/>
            <person name="Hauser H."/>
            <person name="Gamble J."/>
            <person name="Gilderthorp R."/>
            <person name="Marcello L."/>
            <person name="McQuillan J."/>
            <person name="Otto T.D."/>
            <person name="Quail M.A."/>
            <person name="Sanders M.J."/>
            <person name="van Tonder A."/>
            <person name="Ginger M.L."/>
            <person name="Field M.C."/>
            <person name="Barry J.D."/>
            <person name="Hertz-Fowler C."/>
            <person name="Berriman M."/>
        </authorList>
    </citation>
    <scope>NUCLEOTIDE SEQUENCE</scope>
    <source>
        <strain evidence="2 3">Y486</strain>
    </source>
</reference>
<evidence type="ECO:0000313" key="2">
    <source>
        <dbReference type="EMBL" id="CCD21612.1"/>
    </source>
</evidence>
<dbReference type="VEuPathDB" id="TriTrypDB:TvY486_0045310"/>
<dbReference type="EMBL" id="CAEX01008007">
    <property type="protein sequence ID" value="CCD21612.1"/>
    <property type="molecule type" value="Genomic_DNA"/>
</dbReference>
<feature type="compositionally biased region" description="Basic residues" evidence="1">
    <location>
        <begin position="281"/>
        <end position="296"/>
    </location>
</feature>
<proteinExistence type="predicted"/>
<protein>
    <submittedName>
        <fullName evidence="2">Uncharacterized protein</fullName>
    </submittedName>
</protein>
<organism evidence="2 3">
    <name type="scientific">Trypanosoma vivax (strain Y486)</name>
    <dbReference type="NCBI Taxonomy" id="1055687"/>
    <lineage>
        <taxon>Eukaryota</taxon>
        <taxon>Discoba</taxon>
        <taxon>Euglenozoa</taxon>
        <taxon>Kinetoplastea</taxon>
        <taxon>Metakinetoplastina</taxon>
        <taxon>Trypanosomatida</taxon>
        <taxon>Trypanosomatidae</taxon>
        <taxon>Trypanosoma</taxon>
        <taxon>Duttonella</taxon>
    </lineage>
</organism>
<dbReference type="Proteomes" id="UP000009027">
    <property type="component" value="Unassembled WGS sequence"/>
</dbReference>
<keyword evidence="3" id="KW-1185">Reference proteome</keyword>
<accession>F9WVK4</accession>
<evidence type="ECO:0000256" key="1">
    <source>
        <dbReference type="SAM" id="MobiDB-lite"/>
    </source>
</evidence>
<evidence type="ECO:0000313" key="3">
    <source>
        <dbReference type="Proteomes" id="UP000009027"/>
    </source>
</evidence>
<feature type="compositionally biased region" description="Polar residues" evidence="1">
    <location>
        <begin position="238"/>
        <end position="254"/>
    </location>
</feature>
<feature type="region of interest" description="Disordered" evidence="1">
    <location>
        <begin position="238"/>
        <end position="296"/>
    </location>
</feature>
<gene>
    <name evidence="2" type="ORF">TvY486_0045310</name>
</gene>